<evidence type="ECO:0000256" key="1">
    <source>
        <dbReference type="SAM" id="Phobius"/>
    </source>
</evidence>
<keyword evidence="1" id="KW-1133">Transmembrane helix</keyword>
<feature type="transmembrane region" description="Helical" evidence="1">
    <location>
        <begin position="103"/>
        <end position="122"/>
    </location>
</feature>
<evidence type="ECO:0000313" key="3">
    <source>
        <dbReference type="Proteomes" id="UP000011988"/>
    </source>
</evidence>
<organism evidence="2 3">
    <name type="scientific">Leptospira alstonii serovar Sichuan str. 79601</name>
    <dbReference type="NCBI Taxonomy" id="1218565"/>
    <lineage>
        <taxon>Bacteria</taxon>
        <taxon>Pseudomonadati</taxon>
        <taxon>Spirochaetota</taxon>
        <taxon>Spirochaetia</taxon>
        <taxon>Leptospirales</taxon>
        <taxon>Leptospiraceae</taxon>
        <taxon>Leptospira</taxon>
    </lineage>
</organism>
<evidence type="ECO:0000313" key="2">
    <source>
        <dbReference type="EMBL" id="EMJ93499.1"/>
    </source>
</evidence>
<dbReference type="PATRIC" id="fig|1218565.3.peg.3016"/>
<dbReference type="Proteomes" id="UP000011988">
    <property type="component" value="Unassembled WGS sequence"/>
</dbReference>
<dbReference type="AlphaFoldDB" id="M6CP64"/>
<dbReference type="EMBL" id="ANIK01000065">
    <property type="protein sequence ID" value="EMJ93499.1"/>
    <property type="molecule type" value="Genomic_DNA"/>
</dbReference>
<accession>M6CP64</accession>
<name>M6CP64_9LEPT</name>
<reference evidence="2 3" key="1">
    <citation type="submission" date="2013-01" db="EMBL/GenBank/DDBJ databases">
        <authorList>
            <person name="Harkins D.M."/>
            <person name="Durkin A.S."/>
            <person name="Brinkac L.M."/>
            <person name="Haft D.H."/>
            <person name="Selengut J.D."/>
            <person name="Sanka R."/>
            <person name="DePew J."/>
            <person name="Purushe J."/>
            <person name="Galloway R.L."/>
            <person name="Vinetz J.M."/>
            <person name="Sutton G.G."/>
            <person name="Nierman W.C."/>
            <person name="Fouts D.E."/>
        </authorList>
    </citation>
    <scope>NUCLEOTIDE SEQUENCE [LARGE SCALE GENOMIC DNA]</scope>
    <source>
        <strain evidence="2 3">79601</strain>
    </source>
</reference>
<keyword evidence="1" id="KW-0472">Membrane</keyword>
<proteinExistence type="predicted"/>
<gene>
    <name evidence="2" type="ORF">LEP1GSC194_1171</name>
</gene>
<keyword evidence="1" id="KW-0812">Transmembrane</keyword>
<comment type="caution">
    <text evidence="2">The sequence shown here is derived from an EMBL/GenBank/DDBJ whole genome shotgun (WGS) entry which is preliminary data.</text>
</comment>
<protein>
    <submittedName>
        <fullName evidence="2">Uncharacterized protein</fullName>
    </submittedName>
</protein>
<sequence>MESMNSDVCFEEEYIKENLYSGKGIPLFLRNHIRDCDRCQEKAKSFHFENSIPKSSFGKDFTKVITSWKSGLSDDSQNNLEIFPNSNHVYDTILFQFVYKHRLRIYIIGYLSVIVAFSYYWFLL</sequence>